<evidence type="ECO:0000256" key="1">
    <source>
        <dbReference type="SAM" id="MobiDB-lite"/>
    </source>
</evidence>
<comment type="caution">
    <text evidence="3">The sequence shown here is derived from an EMBL/GenBank/DDBJ whole genome shotgun (WGS) entry which is preliminary data.</text>
</comment>
<keyword evidence="2" id="KW-1133">Transmembrane helix</keyword>
<sequence>MRLLDALRHAMRMRRTGPDDLDAAGRWAAGAEPGPEDRGLAELLAAAKAPAHAEELAGRPAAVAAFAAAGLDAAAPGPATRFRRSRAVRTLIVNVTAGVLLLTGTGAAVAARGGHLPDGAQQRAHDLFSRLGVPAPQTVPDAPDPRPSRAEPSRRPGRPPSAAAPPSAPTPAQPSGSAAVPGAAGWCRAWAAAPGRDDAPWYRDLVEAAGSEAEVAAYCAGLDGPGAASGKPARSHKPPGKPSSLPTPSHAGKK</sequence>
<dbReference type="RefSeq" id="WP_170154049.1">
    <property type="nucleotide sequence ID" value="NZ_BOMO01000102.1"/>
</dbReference>
<reference evidence="3 4" key="1">
    <citation type="submission" date="2018-03" db="EMBL/GenBank/DDBJ databases">
        <title>Genomic Encyclopedia of Archaeal and Bacterial Type Strains, Phase II (KMG-II): from individual species to whole genera.</title>
        <authorList>
            <person name="Goeker M."/>
        </authorList>
    </citation>
    <scope>NUCLEOTIDE SEQUENCE [LARGE SCALE GENOMIC DNA]</scope>
    <source>
        <strain evidence="3 4">DSM 43146</strain>
    </source>
</reference>
<dbReference type="AlphaFoldDB" id="A0A2T0K5W1"/>
<feature type="region of interest" description="Disordered" evidence="1">
    <location>
        <begin position="133"/>
        <end position="181"/>
    </location>
</feature>
<keyword evidence="2" id="KW-0472">Membrane</keyword>
<gene>
    <name evidence="3" type="ORF">CLV67_113178</name>
</gene>
<keyword evidence="4" id="KW-1185">Reference proteome</keyword>
<feature type="compositionally biased region" description="Basic and acidic residues" evidence="1">
    <location>
        <begin position="143"/>
        <end position="154"/>
    </location>
</feature>
<organism evidence="3 4">
    <name type="scientific">Actinoplanes italicus</name>
    <dbReference type="NCBI Taxonomy" id="113567"/>
    <lineage>
        <taxon>Bacteria</taxon>
        <taxon>Bacillati</taxon>
        <taxon>Actinomycetota</taxon>
        <taxon>Actinomycetes</taxon>
        <taxon>Micromonosporales</taxon>
        <taxon>Micromonosporaceae</taxon>
        <taxon>Actinoplanes</taxon>
    </lineage>
</organism>
<feature type="compositionally biased region" description="Pro residues" evidence="1">
    <location>
        <begin position="158"/>
        <end position="172"/>
    </location>
</feature>
<evidence type="ECO:0000313" key="3">
    <source>
        <dbReference type="EMBL" id="PRX18344.1"/>
    </source>
</evidence>
<accession>A0A2T0K5W1</accession>
<dbReference type="EMBL" id="PVMZ01000013">
    <property type="protein sequence ID" value="PRX18344.1"/>
    <property type="molecule type" value="Genomic_DNA"/>
</dbReference>
<feature type="transmembrane region" description="Helical" evidence="2">
    <location>
        <begin position="91"/>
        <end position="111"/>
    </location>
</feature>
<keyword evidence="2" id="KW-0812">Transmembrane</keyword>
<feature type="region of interest" description="Disordered" evidence="1">
    <location>
        <begin position="221"/>
        <end position="254"/>
    </location>
</feature>
<protein>
    <submittedName>
        <fullName evidence="3">Uncharacterized protein</fullName>
    </submittedName>
</protein>
<evidence type="ECO:0000313" key="4">
    <source>
        <dbReference type="Proteomes" id="UP000239415"/>
    </source>
</evidence>
<proteinExistence type="predicted"/>
<name>A0A2T0K5W1_9ACTN</name>
<dbReference type="Proteomes" id="UP000239415">
    <property type="component" value="Unassembled WGS sequence"/>
</dbReference>
<evidence type="ECO:0000256" key="2">
    <source>
        <dbReference type="SAM" id="Phobius"/>
    </source>
</evidence>